<evidence type="ECO:0000256" key="1">
    <source>
        <dbReference type="SAM" id="MobiDB-lite"/>
    </source>
</evidence>
<protein>
    <submittedName>
        <fullName evidence="2">Uncharacterized protein</fullName>
    </submittedName>
</protein>
<gene>
    <name evidence="2" type="ORF">SMN809_LOCUS80557</name>
</gene>
<comment type="caution">
    <text evidence="2">The sequence shown here is derived from an EMBL/GenBank/DDBJ whole genome shotgun (WGS) entry which is preliminary data.</text>
</comment>
<dbReference type="EMBL" id="CAJOBI010345654">
    <property type="protein sequence ID" value="CAF5217583.1"/>
    <property type="molecule type" value="Genomic_DNA"/>
</dbReference>
<dbReference type="Proteomes" id="UP000676336">
    <property type="component" value="Unassembled WGS sequence"/>
</dbReference>
<organism evidence="2 3">
    <name type="scientific">Rotaria magnacalcarata</name>
    <dbReference type="NCBI Taxonomy" id="392030"/>
    <lineage>
        <taxon>Eukaryota</taxon>
        <taxon>Metazoa</taxon>
        <taxon>Spiralia</taxon>
        <taxon>Gnathifera</taxon>
        <taxon>Rotifera</taxon>
        <taxon>Eurotatoria</taxon>
        <taxon>Bdelloidea</taxon>
        <taxon>Philodinida</taxon>
        <taxon>Philodinidae</taxon>
        <taxon>Rotaria</taxon>
    </lineage>
</organism>
<feature type="non-terminal residue" evidence="2">
    <location>
        <position position="28"/>
    </location>
</feature>
<sequence length="28" mass="3120">MGDPAGSEHSPRFSSQRHRDTQAPSPRQ</sequence>
<reference evidence="2" key="1">
    <citation type="submission" date="2021-02" db="EMBL/GenBank/DDBJ databases">
        <authorList>
            <person name="Nowell W R."/>
        </authorList>
    </citation>
    <scope>NUCLEOTIDE SEQUENCE</scope>
</reference>
<accession>A0A8S3JK27</accession>
<name>A0A8S3JK27_9BILA</name>
<dbReference type="AlphaFoldDB" id="A0A8S3JK27"/>
<feature type="region of interest" description="Disordered" evidence="1">
    <location>
        <begin position="1"/>
        <end position="28"/>
    </location>
</feature>
<evidence type="ECO:0000313" key="3">
    <source>
        <dbReference type="Proteomes" id="UP000676336"/>
    </source>
</evidence>
<proteinExistence type="predicted"/>
<evidence type="ECO:0000313" key="2">
    <source>
        <dbReference type="EMBL" id="CAF5217583.1"/>
    </source>
</evidence>